<dbReference type="Proteomes" id="UP001596122">
    <property type="component" value="Unassembled WGS sequence"/>
</dbReference>
<evidence type="ECO:0000256" key="2">
    <source>
        <dbReference type="SAM" id="Phobius"/>
    </source>
</evidence>
<evidence type="ECO:0008006" key="5">
    <source>
        <dbReference type="Google" id="ProtNLM"/>
    </source>
</evidence>
<dbReference type="RefSeq" id="WP_340270063.1">
    <property type="nucleotide sequence ID" value="NZ_JBBEOG010000005.1"/>
</dbReference>
<feature type="transmembrane region" description="Helical" evidence="2">
    <location>
        <begin position="46"/>
        <end position="66"/>
    </location>
</feature>
<gene>
    <name evidence="3" type="ORF">ACFPJ6_16510</name>
</gene>
<evidence type="ECO:0000313" key="4">
    <source>
        <dbReference type="Proteomes" id="UP001596122"/>
    </source>
</evidence>
<reference evidence="4" key="1">
    <citation type="journal article" date="2019" name="Int. J. Syst. Evol. Microbiol.">
        <title>The Global Catalogue of Microorganisms (GCM) 10K type strain sequencing project: providing services to taxonomists for standard genome sequencing and annotation.</title>
        <authorList>
            <consortium name="The Broad Institute Genomics Platform"/>
            <consortium name="The Broad Institute Genome Sequencing Center for Infectious Disease"/>
            <person name="Wu L."/>
            <person name="Ma J."/>
        </authorList>
    </citation>
    <scope>NUCLEOTIDE SEQUENCE [LARGE SCALE GENOMIC DNA]</scope>
    <source>
        <strain evidence="4">CCUG 43114</strain>
    </source>
</reference>
<evidence type="ECO:0000313" key="3">
    <source>
        <dbReference type="EMBL" id="MFC5382369.1"/>
    </source>
</evidence>
<evidence type="ECO:0000256" key="1">
    <source>
        <dbReference type="SAM" id="MobiDB-lite"/>
    </source>
</evidence>
<keyword evidence="2" id="KW-0472">Membrane</keyword>
<protein>
    <recommendedName>
        <fullName evidence="5">DUF485 domain-containing protein</fullName>
    </recommendedName>
</protein>
<dbReference type="EMBL" id="JBHSLD010000025">
    <property type="protein sequence ID" value="MFC5382369.1"/>
    <property type="molecule type" value="Genomic_DNA"/>
</dbReference>
<keyword evidence="2" id="KW-1133">Transmembrane helix</keyword>
<keyword evidence="4" id="KW-1185">Reference proteome</keyword>
<feature type="region of interest" description="Disordered" evidence="1">
    <location>
        <begin position="84"/>
        <end position="109"/>
    </location>
</feature>
<organism evidence="3 4">
    <name type="scientific">Aquipuribacter nitratireducens</name>
    <dbReference type="NCBI Taxonomy" id="650104"/>
    <lineage>
        <taxon>Bacteria</taxon>
        <taxon>Bacillati</taxon>
        <taxon>Actinomycetota</taxon>
        <taxon>Actinomycetes</taxon>
        <taxon>Micrococcales</taxon>
        <taxon>Intrasporangiaceae</taxon>
        <taxon>Aquipuribacter</taxon>
    </lineage>
</organism>
<keyword evidence="2" id="KW-0812">Transmembrane</keyword>
<proteinExistence type="predicted"/>
<sequence>MSVYDRALRRAQLRWSLGSLLVVVLPLLALPLAAVVAPSLLAAPLLGVPVAWLILAAGVYPAFWLVGRWHVAGAERTEAEYRELLSGSDGTGSPDATVPGASRDDRGAP</sequence>
<accession>A0ABW0GSZ1</accession>
<comment type="caution">
    <text evidence="3">The sequence shown here is derived from an EMBL/GenBank/DDBJ whole genome shotgun (WGS) entry which is preliminary data.</text>
</comment>
<feature type="transmembrane region" description="Helical" evidence="2">
    <location>
        <begin position="20"/>
        <end position="40"/>
    </location>
</feature>
<name>A0ABW0GSZ1_9MICO</name>